<feature type="signal peptide" evidence="1">
    <location>
        <begin position="1"/>
        <end position="21"/>
    </location>
</feature>
<dbReference type="EMBL" id="NVWI01000005">
    <property type="protein sequence ID" value="PCJ41512.1"/>
    <property type="molecule type" value="Genomic_DNA"/>
</dbReference>
<proteinExistence type="predicted"/>
<keyword evidence="1" id="KW-0732">Signal</keyword>
<dbReference type="Pfam" id="PF06452">
    <property type="entry name" value="CBM9_1"/>
    <property type="match status" value="1"/>
</dbReference>
<dbReference type="Pfam" id="PF19313">
    <property type="entry name" value="DUF5916"/>
    <property type="match status" value="1"/>
</dbReference>
<gene>
    <name evidence="4" type="ORF">COA71_08115</name>
</gene>
<accession>A0A2A5CCK3</accession>
<evidence type="ECO:0000259" key="3">
    <source>
        <dbReference type="Pfam" id="PF19313"/>
    </source>
</evidence>
<evidence type="ECO:0000313" key="4">
    <source>
        <dbReference type="EMBL" id="PCJ41512.1"/>
    </source>
</evidence>
<feature type="chain" id="PRO_5012495227" evidence="1">
    <location>
        <begin position="22"/>
        <end position="735"/>
    </location>
</feature>
<sequence>MKLTLVFLITNIVFISSSIYAQESSTEAFDRTRTQINSTSLVPVLDGVLNDEIWQQATRISNFHQTSPVDHGAPSEQTEIFVTYSENYFYVGARMFDKNPSGINARQLIQGQSINSDDSIGVFLDSFNNSRTGFYFSTNPNGVRSEGVWEAANSFNSDWSGIWQVEATIDEQGWVAEFAIPFTTLNFDPTTEDWGFNLVRSKASNNERIAWSSFNRSTNPSTAGQISGIRDIRQGMGLDVVPSVTIATKEDHVAGTSDSRFDPSLDVFYKFTPNLTGALTLNTDFSATEVDDVQVNLTRFSLSFPEKRDFFLQDSEIFGFGATTGRRFGGGGGPSDADPFYSRKIGLDPATGQPVDIDVGGKIAGRVGDYSVGVLAVQQGDRIGLDGQNIFIGRVTRNILDESRIGFIVTEGDPNSEIDNTVMGTDFFYRNTRFSDSHTLSGALDYQQTDTQGVEGDDKAYNASIDLSTQNTGLSYGASYRYVGNEYNPALGFARRKGIERGGLTLNGRYYLRNHPQIRNIFNFIRYSRTETLDTKQLQSESLNWTLLGIQTYDGDSARLTVNHETEGLEQNFEIRPGIVIPTGEYTFDFYKLTLNTTNRRQFSPDFSYEWGEFFDGTTEQYDLGVDWKPNEHLSFDFSYRVRNSELPAGDFTVRQISLDANYAFNARWSWVNLIQYVNTSGNLGLNSRLRWAPRAGEDFFLVVNYNFDSMVGAFSELNRTDSEIVLKYTRNFRF</sequence>
<feature type="domain" description="Carbohydrate-binding" evidence="2">
    <location>
        <begin position="45"/>
        <end position="218"/>
    </location>
</feature>
<reference evidence="5" key="1">
    <citation type="submission" date="2017-08" db="EMBL/GenBank/DDBJ databases">
        <title>A dynamic microbial community with high functional redundancy inhabits the cold, oxic subseafloor aquifer.</title>
        <authorList>
            <person name="Tully B.J."/>
            <person name="Wheat C.G."/>
            <person name="Glazer B.T."/>
            <person name="Huber J.A."/>
        </authorList>
    </citation>
    <scope>NUCLEOTIDE SEQUENCE [LARGE SCALE GENOMIC DNA]</scope>
</reference>
<organism evidence="4 5">
    <name type="scientific">SAR86 cluster bacterium</name>
    <dbReference type="NCBI Taxonomy" id="2030880"/>
    <lineage>
        <taxon>Bacteria</taxon>
        <taxon>Pseudomonadati</taxon>
        <taxon>Pseudomonadota</taxon>
        <taxon>Gammaproteobacteria</taxon>
        <taxon>SAR86 cluster</taxon>
    </lineage>
</organism>
<feature type="domain" description="DUF5916" evidence="3">
    <location>
        <begin position="239"/>
        <end position="322"/>
    </location>
</feature>
<evidence type="ECO:0000259" key="2">
    <source>
        <dbReference type="Pfam" id="PF06452"/>
    </source>
</evidence>
<dbReference type="CDD" id="cd09618">
    <property type="entry name" value="CBM9_like_2"/>
    <property type="match status" value="1"/>
</dbReference>
<name>A0A2A5CCK3_9GAMM</name>
<evidence type="ECO:0000313" key="5">
    <source>
        <dbReference type="Proteomes" id="UP000228987"/>
    </source>
</evidence>
<dbReference type="Gene3D" id="2.60.40.1190">
    <property type="match status" value="1"/>
</dbReference>
<dbReference type="Proteomes" id="UP000228987">
    <property type="component" value="Unassembled WGS sequence"/>
</dbReference>
<dbReference type="GO" id="GO:0004553">
    <property type="term" value="F:hydrolase activity, hydrolyzing O-glycosyl compounds"/>
    <property type="evidence" value="ECO:0007669"/>
    <property type="project" value="InterPro"/>
</dbReference>
<dbReference type="GO" id="GO:0016052">
    <property type="term" value="P:carbohydrate catabolic process"/>
    <property type="evidence" value="ECO:0007669"/>
    <property type="project" value="InterPro"/>
</dbReference>
<dbReference type="GO" id="GO:0030246">
    <property type="term" value="F:carbohydrate binding"/>
    <property type="evidence" value="ECO:0007669"/>
    <property type="project" value="InterPro"/>
</dbReference>
<dbReference type="AlphaFoldDB" id="A0A2A5CCK3"/>
<dbReference type="SUPFAM" id="SSF49344">
    <property type="entry name" value="CBD9-like"/>
    <property type="match status" value="1"/>
</dbReference>
<evidence type="ECO:0000256" key="1">
    <source>
        <dbReference type="SAM" id="SignalP"/>
    </source>
</evidence>
<comment type="caution">
    <text evidence="4">The sequence shown here is derived from an EMBL/GenBank/DDBJ whole genome shotgun (WGS) entry which is preliminary data.</text>
</comment>
<protein>
    <submittedName>
        <fullName evidence="4">Uncharacterized protein</fullName>
    </submittedName>
</protein>
<dbReference type="InterPro" id="IPR045670">
    <property type="entry name" value="DUF5916"/>
</dbReference>
<dbReference type="InterPro" id="IPR010502">
    <property type="entry name" value="Carb-bd_dom_fam9"/>
</dbReference>